<organism evidence="1 2">
    <name type="scientific">Streptomyces griseoincarnatus</name>
    <dbReference type="NCBI Taxonomy" id="29305"/>
    <lineage>
        <taxon>Bacteria</taxon>
        <taxon>Bacillati</taxon>
        <taxon>Actinomycetota</taxon>
        <taxon>Actinomycetes</taxon>
        <taxon>Kitasatosporales</taxon>
        <taxon>Streptomycetaceae</taxon>
        <taxon>Streptomyces</taxon>
        <taxon>Streptomyces griseoincarnatus group</taxon>
    </lineage>
</organism>
<sequence>MPAAPAPRANREQAAEAATLETPLGAAGLSPRAVPVAAADFCGTT</sequence>
<name>A0ABT0VYL0_STRGI</name>
<dbReference type="EMBL" id="JAMQBH010000015">
    <property type="protein sequence ID" value="MCM2516424.1"/>
    <property type="molecule type" value="Genomic_DNA"/>
</dbReference>
<protein>
    <submittedName>
        <fullName evidence="1">Uncharacterized protein</fullName>
    </submittedName>
</protein>
<dbReference type="Proteomes" id="UP001523263">
    <property type="component" value="Unassembled WGS sequence"/>
</dbReference>
<proteinExistence type="predicted"/>
<comment type="caution">
    <text evidence="1">The sequence shown here is derived from an EMBL/GenBank/DDBJ whole genome shotgun (WGS) entry which is preliminary data.</text>
</comment>
<keyword evidence="2" id="KW-1185">Reference proteome</keyword>
<evidence type="ECO:0000313" key="2">
    <source>
        <dbReference type="Proteomes" id="UP001523263"/>
    </source>
</evidence>
<reference evidence="1 2" key="1">
    <citation type="submission" date="2022-06" db="EMBL/GenBank/DDBJ databases">
        <title>Whole genome sequence of Streptomyces griseoincarnatus RB7AG.</title>
        <authorList>
            <person name="Ray L."/>
            <person name="Behera S."/>
            <person name="Panda A.N."/>
        </authorList>
    </citation>
    <scope>NUCLEOTIDE SEQUENCE [LARGE SCALE GENOMIC DNA]</scope>
    <source>
        <strain evidence="1 2">RB7AG</strain>
    </source>
</reference>
<dbReference type="RefSeq" id="WP_251099466.1">
    <property type="nucleotide sequence ID" value="NZ_JAMQBH010000015.1"/>
</dbReference>
<evidence type="ECO:0000313" key="1">
    <source>
        <dbReference type="EMBL" id="MCM2516424.1"/>
    </source>
</evidence>
<accession>A0ABT0VYL0</accession>
<gene>
    <name evidence="1" type="ORF">NC658_24750</name>
</gene>